<comment type="caution">
    <text evidence="2">The sequence shown here is derived from an EMBL/GenBank/DDBJ whole genome shotgun (WGS) entry which is preliminary data.</text>
</comment>
<feature type="non-terminal residue" evidence="2">
    <location>
        <position position="260"/>
    </location>
</feature>
<protein>
    <submittedName>
        <fullName evidence="2">Uncharacterized protein</fullName>
    </submittedName>
</protein>
<gene>
    <name evidence="2" type="ORF">RFI_00468</name>
</gene>
<feature type="non-terminal residue" evidence="2">
    <location>
        <position position="1"/>
    </location>
</feature>
<evidence type="ECO:0000313" key="3">
    <source>
        <dbReference type="Proteomes" id="UP000023152"/>
    </source>
</evidence>
<evidence type="ECO:0000313" key="2">
    <source>
        <dbReference type="EMBL" id="ETO36594.1"/>
    </source>
</evidence>
<dbReference type="AlphaFoldDB" id="X6PEX1"/>
<feature type="compositionally biased region" description="Low complexity" evidence="1">
    <location>
        <begin position="226"/>
        <end position="248"/>
    </location>
</feature>
<proteinExistence type="predicted"/>
<keyword evidence="3" id="KW-1185">Reference proteome</keyword>
<organism evidence="2 3">
    <name type="scientific">Reticulomyxa filosa</name>
    <dbReference type="NCBI Taxonomy" id="46433"/>
    <lineage>
        <taxon>Eukaryota</taxon>
        <taxon>Sar</taxon>
        <taxon>Rhizaria</taxon>
        <taxon>Retaria</taxon>
        <taxon>Foraminifera</taxon>
        <taxon>Monothalamids</taxon>
        <taxon>Reticulomyxidae</taxon>
        <taxon>Reticulomyxa</taxon>
    </lineage>
</organism>
<dbReference type="Gene3D" id="1.25.40.710">
    <property type="match status" value="1"/>
</dbReference>
<dbReference type="Proteomes" id="UP000023152">
    <property type="component" value="Unassembled WGS sequence"/>
</dbReference>
<dbReference type="EMBL" id="ASPP01000501">
    <property type="protein sequence ID" value="ETO36594.1"/>
    <property type="molecule type" value="Genomic_DNA"/>
</dbReference>
<evidence type="ECO:0000256" key="1">
    <source>
        <dbReference type="SAM" id="MobiDB-lite"/>
    </source>
</evidence>
<accession>X6PEX1</accession>
<feature type="region of interest" description="Disordered" evidence="1">
    <location>
        <begin position="190"/>
        <end position="260"/>
    </location>
</feature>
<name>X6PEX1_RETFI</name>
<reference evidence="2 3" key="1">
    <citation type="journal article" date="2013" name="Curr. Biol.">
        <title>The Genome of the Foraminiferan Reticulomyxa filosa.</title>
        <authorList>
            <person name="Glockner G."/>
            <person name="Hulsmann N."/>
            <person name="Schleicher M."/>
            <person name="Noegel A.A."/>
            <person name="Eichinger L."/>
            <person name="Gallinger C."/>
            <person name="Pawlowski J."/>
            <person name="Sierra R."/>
            <person name="Euteneuer U."/>
            <person name="Pillet L."/>
            <person name="Moustafa A."/>
            <person name="Platzer M."/>
            <person name="Groth M."/>
            <person name="Szafranski K."/>
            <person name="Schliwa M."/>
        </authorList>
    </citation>
    <scope>NUCLEOTIDE SEQUENCE [LARGE SCALE GENOMIC DNA]</scope>
</reference>
<feature type="compositionally biased region" description="Basic and acidic residues" evidence="1">
    <location>
        <begin position="212"/>
        <end position="225"/>
    </location>
</feature>
<sequence>ALQNGDHLRGWFYLGNDDKLEPKFRRLGSQGLKSLGVAAVCTLADIKEEEKKNGGDKKEETEKLSLKEQERDILLRWIQKLSGKEQLQAFETTGDDLKKKFPDYLPLLQLQLQVYDKAKPRKDYLKQVVALADELIGQINTTEVAAFFGRKAVEKEDSEYKKLAKKCKEEKAMVIDALTRKAQALKEIITGEGRGGDPEQEQEQDQNQLGTDVEKTQSKSDKDTKLVGSLAATSASSSSLDSSFVSTVKPDSEIQTLPTI</sequence>
<dbReference type="InterPro" id="IPR046939">
    <property type="entry name" value="TPPII_C_sf"/>
</dbReference>